<evidence type="ECO:0000313" key="2">
    <source>
        <dbReference type="EMBL" id="ACR13964.1"/>
    </source>
</evidence>
<organism evidence="2 3">
    <name type="scientific">Teredinibacter turnerae (strain ATCC 39867 / T7901)</name>
    <dbReference type="NCBI Taxonomy" id="377629"/>
    <lineage>
        <taxon>Bacteria</taxon>
        <taxon>Pseudomonadati</taxon>
        <taxon>Pseudomonadota</taxon>
        <taxon>Gammaproteobacteria</taxon>
        <taxon>Cellvibrionales</taxon>
        <taxon>Cellvibrionaceae</taxon>
        <taxon>Teredinibacter</taxon>
    </lineage>
</organism>
<evidence type="ECO:0000313" key="3">
    <source>
        <dbReference type="Proteomes" id="UP000009080"/>
    </source>
</evidence>
<keyword evidence="1" id="KW-0808">Transferase</keyword>
<keyword evidence="3" id="KW-1185">Reference proteome</keyword>
<dbReference type="KEGG" id="ttu:TERTU_3241"/>
<reference evidence="2 3" key="1">
    <citation type="journal article" date="2009" name="PLoS ONE">
        <title>The complete genome of Teredinibacter turnerae T7901: an intracellular endosymbiont of marine wood-boring bivalves (shipworms).</title>
        <authorList>
            <person name="Yang J.C."/>
            <person name="Madupu R."/>
            <person name="Durkin A.S."/>
            <person name="Ekborg N.A."/>
            <person name="Pedamallu C.S."/>
            <person name="Hostetler J.B."/>
            <person name="Radune D."/>
            <person name="Toms B.S."/>
            <person name="Henrissat B."/>
            <person name="Coutinho P.M."/>
            <person name="Schwarz S."/>
            <person name="Field L."/>
            <person name="Trindade-Silva A.E."/>
            <person name="Soares C.A.G."/>
            <person name="Elshahawi S."/>
            <person name="Hanora A."/>
            <person name="Schmidt E.W."/>
            <person name="Haygood M.G."/>
            <person name="Posfai J."/>
            <person name="Benner J."/>
            <person name="Madinger C."/>
            <person name="Nove J."/>
            <person name="Anton B."/>
            <person name="Chaudhary K."/>
            <person name="Foster J."/>
            <person name="Holman A."/>
            <person name="Kumar S."/>
            <person name="Lessard P.A."/>
            <person name="Luyten Y.A."/>
            <person name="Slatko B."/>
            <person name="Wood N."/>
            <person name="Wu B."/>
            <person name="Teplitski M."/>
            <person name="Mougous J.D."/>
            <person name="Ward N."/>
            <person name="Eisen J.A."/>
            <person name="Badger J.H."/>
            <person name="Distel D.L."/>
        </authorList>
    </citation>
    <scope>NUCLEOTIDE SEQUENCE [LARGE SCALE GENOMIC DNA]</scope>
    <source>
        <strain evidence="3">ATCC 39867 / T7901</strain>
    </source>
</reference>
<dbReference type="SUPFAM" id="SSF48576">
    <property type="entry name" value="Terpenoid synthases"/>
    <property type="match status" value="1"/>
</dbReference>
<dbReference type="CDD" id="cd00683">
    <property type="entry name" value="Trans_IPPS_HH"/>
    <property type="match status" value="1"/>
</dbReference>
<name>C5BPY2_TERTT</name>
<dbReference type="Proteomes" id="UP000009080">
    <property type="component" value="Chromosome"/>
</dbReference>
<dbReference type="STRING" id="377629.TERTU_3241"/>
<dbReference type="RefSeq" id="WP_015820079.1">
    <property type="nucleotide sequence ID" value="NC_012997.1"/>
</dbReference>
<dbReference type="PANTHER" id="PTHR11626:SF2">
    <property type="entry name" value="SQUALENE SYNTHASE"/>
    <property type="match status" value="1"/>
</dbReference>
<dbReference type="InterPro" id="IPR019845">
    <property type="entry name" value="Squalene/phytoene_synthase_CS"/>
</dbReference>
<dbReference type="Gene3D" id="1.10.600.10">
    <property type="entry name" value="Farnesyl Diphosphate Synthase"/>
    <property type="match status" value="1"/>
</dbReference>
<dbReference type="InterPro" id="IPR008949">
    <property type="entry name" value="Isoprenoid_synthase_dom_sf"/>
</dbReference>
<gene>
    <name evidence="2" type="ordered locus">TERTU_3241</name>
</gene>
<dbReference type="InterPro" id="IPR044844">
    <property type="entry name" value="Trans_IPPS_euk-type"/>
</dbReference>
<accession>C5BPY2</accession>
<dbReference type="PROSITE" id="PS01044">
    <property type="entry name" value="SQUALEN_PHYTOEN_SYN_1"/>
    <property type="match status" value="1"/>
</dbReference>
<dbReference type="HOGENOM" id="CLU_031981_1_0_6"/>
<dbReference type="EMBL" id="CP001614">
    <property type="protein sequence ID" value="ACR13964.1"/>
    <property type="molecule type" value="Genomic_DNA"/>
</dbReference>
<dbReference type="GO" id="GO:0051996">
    <property type="term" value="F:squalene synthase [NAD(P)H] activity"/>
    <property type="evidence" value="ECO:0007669"/>
    <property type="project" value="InterPro"/>
</dbReference>
<dbReference type="GO" id="GO:0016117">
    <property type="term" value="P:carotenoid biosynthetic process"/>
    <property type="evidence" value="ECO:0007669"/>
    <property type="project" value="UniProtKB-ARBA"/>
</dbReference>
<dbReference type="Pfam" id="PF00494">
    <property type="entry name" value="SQS_PSY"/>
    <property type="match status" value="1"/>
</dbReference>
<sequence>MATVRSNENTHANVLNDVKTRLASEQHFQNTMLPQVSRSFALTIPQLPEFLCLAVTNAYLLCRIADTLEDDPEISADATRDLYGFFIAALEGKAPPATFCRLASAALSLQTDPVERDLVADADQVIRIFLALPTTTQNIIATCVKKMCAGMPDYQPGAHRGLESLAELDAYCYFVAGVVGEMLTGLFCDFAEDIALQRDRLDKLSTSFGQGLQMTNIIKDVWDDLERGFCWLPRDIYGAGGFNLDELAPNHNTALFRNCQGQLISIAHGHLQNALDYSLCIPARHKGIRIFCLWAVGLALPTLQKVFTSSAYYHGKTVKMSRARMLLITQVIASSASSNTAQRVIFKMLGMGLPFAPISGVEHTRAMHKMQSTMH</sequence>
<dbReference type="AlphaFoldDB" id="C5BPY2"/>
<dbReference type="SFLD" id="SFLDS00005">
    <property type="entry name" value="Isoprenoid_Synthase_Type_I"/>
    <property type="match status" value="1"/>
</dbReference>
<dbReference type="eggNOG" id="COG1562">
    <property type="taxonomic scope" value="Bacteria"/>
</dbReference>
<protein>
    <submittedName>
        <fullName evidence="2">Phytoene/squalene synthetase family protein</fullName>
    </submittedName>
</protein>
<dbReference type="PANTHER" id="PTHR11626">
    <property type="entry name" value="FARNESYL-DIPHOSPHATE FARNESYLTRANSFERASE"/>
    <property type="match status" value="1"/>
</dbReference>
<proteinExistence type="predicted"/>
<evidence type="ECO:0000256" key="1">
    <source>
        <dbReference type="ARBA" id="ARBA00022679"/>
    </source>
</evidence>
<dbReference type="InterPro" id="IPR033904">
    <property type="entry name" value="Trans_IPPS_HH"/>
</dbReference>
<dbReference type="SFLD" id="SFLDG01018">
    <property type="entry name" value="Squalene/Phytoene_Synthase_Lik"/>
    <property type="match status" value="1"/>
</dbReference>
<dbReference type="InterPro" id="IPR002060">
    <property type="entry name" value="Squ/phyt_synthse"/>
</dbReference>
<dbReference type="GO" id="GO:0045338">
    <property type="term" value="P:farnesyl diphosphate metabolic process"/>
    <property type="evidence" value="ECO:0007669"/>
    <property type="project" value="InterPro"/>
</dbReference>